<dbReference type="Proteomes" id="UP001152795">
    <property type="component" value="Unassembled WGS sequence"/>
</dbReference>
<name>A0A6S7HZV7_PARCT</name>
<keyword evidence="2" id="KW-1185">Reference proteome</keyword>
<proteinExistence type="predicted"/>
<organism evidence="1 2">
    <name type="scientific">Paramuricea clavata</name>
    <name type="common">Red gorgonian</name>
    <name type="synonym">Violescent sea-whip</name>
    <dbReference type="NCBI Taxonomy" id="317549"/>
    <lineage>
        <taxon>Eukaryota</taxon>
        <taxon>Metazoa</taxon>
        <taxon>Cnidaria</taxon>
        <taxon>Anthozoa</taxon>
        <taxon>Octocorallia</taxon>
        <taxon>Malacalcyonacea</taxon>
        <taxon>Plexauridae</taxon>
        <taxon>Paramuricea</taxon>
    </lineage>
</organism>
<evidence type="ECO:0000313" key="2">
    <source>
        <dbReference type="Proteomes" id="UP001152795"/>
    </source>
</evidence>
<comment type="caution">
    <text evidence="1">The sequence shown here is derived from an EMBL/GenBank/DDBJ whole genome shotgun (WGS) entry which is preliminary data.</text>
</comment>
<protein>
    <submittedName>
        <fullName evidence="1">Uncharacterized protein</fullName>
    </submittedName>
</protein>
<dbReference type="EMBL" id="CACRXK020006293">
    <property type="protein sequence ID" value="CAB4008990.1"/>
    <property type="molecule type" value="Genomic_DNA"/>
</dbReference>
<evidence type="ECO:0000313" key="1">
    <source>
        <dbReference type="EMBL" id="CAB4008990.1"/>
    </source>
</evidence>
<accession>A0A6S7HZV7</accession>
<sequence>MSLKKESFGSEIRRLAWERKRRREYNEECIEFFYGDSAYNPGYTTIGDVEDIGIGKPEKAVERLRKYAELRNRIMLKLEEALIEAREVIRREVKPKPMNVKQLRLILEKICVSYDYNPRRSHLLKRYREEIAEPPPQVSEIEVMTSKEMKKELSRLGLNFMTNMRKSVLKEILVEDARKISDFRAKPIEWNHHVDYRWLAMSRWYFTRRITTEPFTIWAFVKGKGSGTRSIYHSGVREESATSL</sequence>
<gene>
    <name evidence="1" type="ORF">PACLA_8A053797</name>
</gene>
<dbReference type="AlphaFoldDB" id="A0A6S7HZV7"/>
<reference evidence="1" key="1">
    <citation type="submission" date="2020-04" db="EMBL/GenBank/DDBJ databases">
        <authorList>
            <person name="Alioto T."/>
            <person name="Alioto T."/>
            <person name="Gomez Garrido J."/>
        </authorList>
    </citation>
    <scope>NUCLEOTIDE SEQUENCE</scope>
    <source>
        <strain evidence="1">A484AB</strain>
    </source>
</reference>